<dbReference type="Gene3D" id="3.20.20.80">
    <property type="entry name" value="Glycosidases"/>
    <property type="match status" value="1"/>
</dbReference>
<dbReference type="GO" id="GO:0005975">
    <property type="term" value="P:carbohydrate metabolic process"/>
    <property type="evidence" value="ECO:0007669"/>
    <property type="project" value="InterPro"/>
</dbReference>
<dbReference type="PRINTS" id="PR00742">
    <property type="entry name" value="GLHYDRLASE35"/>
</dbReference>
<sequence length="51" mass="5926">MTNVKVQDKKIVVNGKHIPLISGEVHYWRLNPDCWDKIIDRVKELGLEIIA</sequence>
<feature type="non-terminal residue" evidence="3">
    <location>
        <position position="51"/>
    </location>
</feature>
<dbReference type="EMBL" id="BARS01020621">
    <property type="protein sequence ID" value="GAG09412.1"/>
    <property type="molecule type" value="Genomic_DNA"/>
</dbReference>
<dbReference type="AlphaFoldDB" id="X0VDS9"/>
<proteinExistence type="inferred from homology"/>
<dbReference type="InterPro" id="IPR031330">
    <property type="entry name" value="Gly_Hdrlase_35_cat"/>
</dbReference>
<dbReference type="InterPro" id="IPR017853">
    <property type="entry name" value="GH"/>
</dbReference>
<comment type="similarity">
    <text evidence="1">Belongs to the glycosyl hydrolase 35 family.</text>
</comment>
<dbReference type="GO" id="GO:0004553">
    <property type="term" value="F:hydrolase activity, hydrolyzing O-glycosyl compounds"/>
    <property type="evidence" value="ECO:0007669"/>
    <property type="project" value="InterPro"/>
</dbReference>
<evidence type="ECO:0000259" key="2">
    <source>
        <dbReference type="Pfam" id="PF01301"/>
    </source>
</evidence>
<dbReference type="SUPFAM" id="SSF51445">
    <property type="entry name" value="(Trans)glycosidases"/>
    <property type="match status" value="1"/>
</dbReference>
<accession>X0VDS9</accession>
<dbReference type="InterPro" id="IPR001944">
    <property type="entry name" value="Glycoside_Hdrlase_35"/>
</dbReference>
<reference evidence="3" key="1">
    <citation type="journal article" date="2014" name="Front. Microbiol.">
        <title>High frequency of phylogenetically diverse reductive dehalogenase-homologous genes in deep subseafloor sedimentary metagenomes.</title>
        <authorList>
            <person name="Kawai M."/>
            <person name="Futagami T."/>
            <person name="Toyoda A."/>
            <person name="Takaki Y."/>
            <person name="Nishi S."/>
            <person name="Hori S."/>
            <person name="Arai W."/>
            <person name="Tsubouchi T."/>
            <person name="Morono Y."/>
            <person name="Uchiyama I."/>
            <person name="Ito T."/>
            <person name="Fujiyama A."/>
            <person name="Inagaki F."/>
            <person name="Takami H."/>
        </authorList>
    </citation>
    <scope>NUCLEOTIDE SEQUENCE</scope>
    <source>
        <strain evidence="3">Expedition CK06-06</strain>
    </source>
</reference>
<name>X0VDS9_9ZZZZ</name>
<feature type="domain" description="Glycoside hydrolase 35 catalytic" evidence="2">
    <location>
        <begin position="11"/>
        <end position="50"/>
    </location>
</feature>
<evidence type="ECO:0000256" key="1">
    <source>
        <dbReference type="ARBA" id="ARBA00009809"/>
    </source>
</evidence>
<comment type="caution">
    <text evidence="3">The sequence shown here is derived from an EMBL/GenBank/DDBJ whole genome shotgun (WGS) entry which is preliminary data.</text>
</comment>
<evidence type="ECO:0000313" key="3">
    <source>
        <dbReference type="EMBL" id="GAG09412.1"/>
    </source>
</evidence>
<dbReference type="Pfam" id="PF01301">
    <property type="entry name" value="Glyco_hydro_35"/>
    <property type="match status" value="1"/>
</dbReference>
<protein>
    <recommendedName>
        <fullName evidence="2">Glycoside hydrolase 35 catalytic domain-containing protein</fullName>
    </recommendedName>
</protein>
<gene>
    <name evidence="3" type="ORF">S01H1_33219</name>
</gene>
<organism evidence="3">
    <name type="scientific">marine sediment metagenome</name>
    <dbReference type="NCBI Taxonomy" id="412755"/>
    <lineage>
        <taxon>unclassified sequences</taxon>
        <taxon>metagenomes</taxon>
        <taxon>ecological metagenomes</taxon>
    </lineage>
</organism>